<name>A0A1R3HRB4_COCAP</name>
<accession>A0A1R3HRB4</accession>
<dbReference type="AlphaFoldDB" id="A0A1R3HRB4"/>
<evidence type="ECO:0000313" key="2">
    <source>
        <dbReference type="Proteomes" id="UP000188268"/>
    </source>
</evidence>
<dbReference type="PANTHER" id="PTHR34796">
    <property type="entry name" value="EXPRESSED PROTEIN"/>
    <property type="match status" value="1"/>
</dbReference>
<dbReference type="Gene3D" id="1.10.3450.10">
    <property type="entry name" value="TTHA0068-like"/>
    <property type="match status" value="1"/>
</dbReference>
<evidence type="ECO:0000313" key="1">
    <source>
        <dbReference type="EMBL" id="OMO72925.1"/>
    </source>
</evidence>
<dbReference type="OrthoDB" id="2020115at2759"/>
<protein>
    <recommendedName>
        <fullName evidence="3">TTHA0068-like domain-containing protein</fullName>
    </recommendedName>
</protein>
<comment type="caution">
    <text evidence="1">The sequence shown here is derived from an EMBL/GenBank/DDBJ whole genome shotgun (WGS) entry which is preliminary data.</text>
</comment>
<gene>
    <name evidence="1" type="ORF">CCACVL1_17509</name>
</gene>
<dbReference type="InterPro" id="IPR005500">
    <property type="entry name" value="DUF309"/>
</dbReference>
<dbReference type="PANTHER" id="PTHR34796:SF1">
    <property type="entry name" value="EXPRESSED PROTEIN"/>
    <property type="match status" value="1"/>
</dbReference>
<dbReference type="InterPro" id="IPR023203">
    <property type="entry name" value="TTHA0068_sf"/>
</dbReference>
<dbReference type="Pfam" id="PF03745">
    <property type="entry name" value="DUF309"/>
    <property type="match status" value="1"/>
</dbReference>
<keyword evidence="2" id="KW-1185">Reference proteome</keyword>
<organism evidence="1 2">
    <name type="scientific">Corchorus capsularis</name>
    <name type="common">Jute</name>
    <dbReference type="NCBI Taxonomy" id="210143"/>
    <lineage>
        <taxon>Eukaryota</taxon>
        <taxon>Viridiplantae</taxon>
        <taxon>Streptophyta</taxon>
        <taxon>Embryophyta</taxon>
        <taxon>Tracheophyta</taxon>
        <taxon>Spermatophyta</taxon>
        <taxon>Magnoliopsida</taxon>
        <taxon>eudicotyledons</taxon>
        <taxon>Gunneridae</taxon>
        <taxon>Pentapetalae</taxon>
        <taxon>rosids</taxon>
        <taxon>malvids</taxon>
        <taxon>Malvales</taxon>
        <taxon>Malvaceae</taxon>
        <taxon>Grewioideae</taxon>
        <taxon>Apeibeae</taxon>
        <taxon>Corchorus</taxon>
    </lineage>
</organism>
<proteinExistence type="predicted"/>
<evidence type="ECO:0008006" key="3">
    <source>
        <dbReference type="Google" id="ProtNLM"/>
    </source>
</evidence>
<dbReference type="Proteomes" id="UP000188268">
    <property type="component" value="Unassembled WGS sequence"/>
</dbReference>
<reference evidence="1 2" key="1">
    <citation type="submission" date="2013-09" db="EMBL/GenBank/DDBJ databases">
        <title>Corchorus capsularis genome sequencing.</title>
        <authorList>
            <person name="Alam M."/>
            <person name="Haque M.S."/>
            <person name="Islam M.S."/>
            <person name="Emdad E.M."/>
            <person name="Islam M.M."/>
            <person name="Ahmed B."/>
            <person name="Halim A."/>
            <person name="Hossen Q.M.M."/>
            <person name="Hossain M.Z."/>
            <person name="Ahmed R."/>
            <person name="Khan M.M."/>
            <person name="Islam R."/>
            <person name="Rashid M.M."/>
            <person name="Khan S.A."/>
            <person name="Rahman M.S."/>
            <person name="Alam M."/>
        </authorList>
    </citation>
    <scope>NUCLEOTIDE SEQUENCE [LARGE SCALE GENOMIC DNA]</scope>
    <source>
        <strain evidence="2">cv. CVL-1</strain>
        <tissue evidence="1">Whole seedling</tissue>
    </source>
</reference>
<dbReference type="OMA" id="WNNAEEP"/>
<dbReference type="Gramene" id="OMO72925">
    <property type="protein sequence ID" value="OMO72925"/>
    <property type="gene ID" value="CCACVL1_17509"/>
</dbReference>
<sequence>MVLAFKLPYISPLYSPQNSTSTFWPLRLPNYNTKLLSPSPTYAQVRKSDSFVIGYRYRYSGNEDGEEEEEENCSFDEAVSLFNQSEYYKCHDLLEALWHKAEEPTRTLIHGILQCAVGFHHLFNKNHRGAMMELGEGLCKLRKMNFKTGPFYDFEQDIAAVLDFIYNTQIELAACGDDICVTMEQSEKSYLLLGGYAAGQHVYHLQTDPNQAVYIVFCPQRSYGSAQDSTASPRVRLPILKAAEGHLLVYK</sequence>
<dbReference type="EMBL" id="AWWV01011313">
    <property type="protein sequence ID" value="OMO72925.1"/>
    <property type="molecule type" value="Genomic_DNA"/>
</dbReference>
<dbReference type="SUPFAM" id="SSF140663">
    <property type="entry name" value="TTHA0068-like"/>
    <property type="match status" value="1"/>
</dbReference>